<accession>A0AAU8MAS5</accession>
<dbReference type="RefSeq" id="WP_024658506.1">
    <property type="nucleotide sequence ID" value="NZ_CP159278.1"/>
</dbReference>
<dbReference type="AlphaFoldDB" id="A0AAU8MAS5"/>
<dbReference type="EMBL" id="CP159278">
    <property type="protein sequence ID" value="XCN78056.1"/>
    <property type="molecule type" value="Genomic_DNA"/>
</dbReference>
<evidence type="ECO:0000313" key="1">
    <source>
        <dbReference type="EMBL" id="XCN78056.1"/>
    </source>
</evidence>
<organism evidence="1">
    <name type="scientific">Pseudomonas syringae USA007</name>
    <dbReference type="NCBI Taxonomy" id="1357288"/>
    <lineage>
        <taxon>Bacteria</taxon>
        <taxon>Pseudomonadati</taxon>
        <taxon>Pseudomonadota</taxon>
        <taxon>Gammaproteobacteria</taxon>
        <taxon>Pseudomonadales</taxon>
        <taxon>Pseudomonadaceae</taxon>
        <taxon>Pseudomonas</taxon>
        <taxon>Pseudomonas syringae</taxon>
    </lineage>
</organism>
<gene>
    <name evidence="1" type="ORF">N027_00425</name>
</gene>
<name>A0AAU8MAS5_PSESX</name>
<reference evidence="1" key="2">
    <citation type="submission" date="2024-07" db="EMBL/GenBank/DDBJ databases">
        <title>A complete genome sequence for Pseudomonas syringae USA007.</title>
        <authorList>
            <person name="Baltrus D.A."/>
        </authorList>
    </citation>
    <scope>NUCLEOTIDE SEQUENCE</scope>
    <source>
        <strain evidence="1">USA007</strain>
    </source>
</reference>
<sequence length="246" mass="27971">MSNFESISDLTIELAANIRNGFGGKEVFQEITVPHPVPPKDELYFCRLVAWGYVFINEAFPVAEKLLTGILRSSFPEQFSLNNKTKNIINYLRTQQSHNLPPTSRENEKKIRDIAIWHAKNSGDPIDWGKGCDALLVELVKIIQNLTAAWEFATEDDGDRELFLESFKLAIRNDWPPYYFDELINTSAAKIGLIGFDAAAFRGSGKYVEQWRGLVAVFEDRESATEAISRVIDMELERTFGTHKPH</sequence>
<protein>
    <submittedName>
        <fullName evidence="1">Uncharacterized protein</fullName>
    </submittedName>
</protein>
<reference evidence="1" key="1">
    <citation type="journal article" date="2014" name="Genome Announc.">
        <title>Draft Genome Sequences of a Phylogenetically Diverse Suite of Pseudomonas syringae Strains from Multiple Source Populations.</title>
        <authorList>
            <person name="Baltrus D.A."/>
            <person name="Yourstone S."/>
            <person name="Lind A."/>
            <person name="Guilbaud C."/>
            <person name="Sands D.C."/>
            <person name="Jones C.D."/>
            <person name="Morris C.E."/>
            <person name="Dangl J.L."/>
        </authorList>
    </citation>
    <scope>NUCLEOTIDE SEQUENCE</scope>
    <source>
        <strain evidence="1">USA007</strain>
    </source>
</reference>
<proteinExistence type="predicted"/>